<organism evidence="2 3">
    <name type="scientific">Pandoraea communis</name>
    <dbReference type="NCBI Taxonomy" id="2508297"/>
    <lineage>
        <taxon>Bacteria</taxon>
        <taxon>Pseudomonadati</taxon>
        <taxon>Pseudomonadota</taxon>
        <taxon>Betaproteobacteria</taxon>
        <taxon>Burkholderiales</taxon>
        <taxon>Burkholderiaceae</taxon>
        <taxon>Pandoraea</taxon>
    </lineage>
</organism>
<accession>A0A5E4Z4S6</accession>
<dbReference type="RefSeq" id="WP_150587297.1">
    <property type="nucleotide sequence ID" value="NZ_CABPSE010000034.1"/>
</dbReference>
<dbReference type="EMBL" id="CABPSE010000034">
    <property type="protein sequence ID" value="VVE56099.1"/>
    <property type="molecule type" value="Genomic_DNA"/>
</dbReference>
<dbReference type="NCBIfam" id="NF041497">
    <property type="entry name" value="MobV"/>
    <property type="match status" value="1"/>
</dbReference>
<proteinExistence type="predicted"/>
<feature type="coiled-coil region" evidence="1">
    <location>
        <begin position="226"/>
        <end position="333"/>
    </location>
</feature>
<evidence type="ECO:0000313" key="2">
    <source>
        <dbReference type="EMBL" id="VVE56099.1"/>
    </source>
</evidence>
<evidence type="ECO:0000256" key="1">
    <source>
        <dbReference type="SAM" id="Coils"/>
    </source>
</evidence>
<dbReference type="Proteomes" id="UP000383971">
    <property type="component" value="Unassembled WGS sequence"/>
</dbReference>
<dbReference type="Gene3D" id="3.30.930.30">
    <property type="match status" value="1"/>
</dbReference>
<keyword evidence="1" id="KW-0175">Coiled coil</keyword>
<evidence type="ECO:0000313" key="3">
    <source>
        <dbReference type="Proteomes" id="UP000383971"/>
    </source>
</evidence>
<dbReference type="GO" id="GO:0003677">
    <property type="term" value="F:DNA binding"/>
    <property type="evidence" value="ECO:0007669"/>
    <property type="project" value="InterPro"/>
</dbReference>
<name>A0A5E4Z4S6_9BURK</name>
<protein>
    <submittedName>
        <fullName evidence="2">Recombinase</fullName>
    </submittedName>
</protein>
<dbReference type="AlphaFoldDB" id="A0A5E4Z4S6"/>
<dbReference type="CDD" id="cd17242">
    <property type="entry name" value="MobM_relaxase"/>
    <property type="match status" value="1"/>
</dbReference>
<dbReference type="GO" id="GO:0006310">
    <property type="term" value="P:DNA recombination"/>
    <property type="evidence" value="ECO:0007669"/>
    <property type="project" value="InterPro"/>
</dbReference>
<sequence>MNYAILRTKKIKSGVAMRLSLRHAFREQNTPNADTERRAENTHIGAASTAEALERFNTLLATVGTVRKNAVLAVEYLMTASPEVMQDKTREQQDAYFADALDWLKAKHGAANVLYAGIHRDESTPHMYAYVVPIDERGKLNCRAFLGGAGAMREMQTDFVTHVGARHGLRRGVEKSRAKHQTVRAFYGRLAQLEANDPALQPMKPLPWPAQPAGAGLLGRVPADKQRAYEAEHERVKRQRAQAEVHNRQRQQLLVQLAARGLTANEYRGERAQLVEQANAATAQAARADKLAVDMARVGRSARDRARELTAQLDEAKRQNDQLRSEAQAELAKMSVERDRRLRQAEGLAHELIENAPQRAREMGLILPEPEAGPDYEEPSPGI</sequence>
<keyword evidence="3" id="KW-1185">Reference proteome</keyword>
<reference evidence="2 3" key="1">
    <citation type="submission" date="2019-08" db="EMBL/GenBank/DDBJ databases">
        <authorList>
            <person name="Peeters C."/>
        </authorList>
    </citation>
    <scope>NUCLEOTIDE SEQUENCE [LARGE SCALE GENOMIC DNA]</scope>
    <source>
        <strain evidence="2 3">LMG 31111</strain>
    </source>
</reference>
<gene>
    <name evidence="2" type="ORF">PCO31111_05094</name>
</gene>
<dbReference type="Pfam" id="PF01076">
    <property type="entry name" value="Mob_Pre"/>
    <property type="match status" value="1"/>
</dbReference>
<dbReference type="InterPro" id="IPR001668">
    <property type="entry name" value="Mob_Pre"/>
</dbReference>